<dbReference type="AlphaFoldDB" id="A0A2Z6N8H9"/>
<organism evidence="4 5">
    <name type="scientific">Trifolium subterraneum</name>
    <name type="common">Subterranean clover</name>
    <dbReference type="NCBI Taxonomy" id="3900"/>
    <lineage>
        <taxon>Eukaryota</taxon>
        <taxon>Viridiplantae</taxon>
        <taxon>Streptophyta</taxon>
        <taxon>Embryophyta</taxon>
        <taxon>Tracheophyta</taxon>
        <taxon>Spermatophyta</taxon>
        <taxon>Magnoliopsida</taxon>
        <taxon>eudicotyledons</taxon>
        <taxon>Gunneridae</taxon>
        <taxon>Pentapetalae</taxon>
        <taxon>rosids</taxon>
        <taxon>fabids</taxon>
        <taxon>Fabales</taxon>
        <taxon>Fabaceae</taxon>
        <taxon>Papilionoideae</taxon>
        <taxon>50 kb inversion clade</taxon>
        <taxon>NPAAA clade</taxon>
        <taxon>Hologalegina</taxon>
        <taxon>IRL clade</taxon>
        <taxon>Trifolieae</taxon>
        <taxon>Trifolium</taxon>
    </lineage>
</organism>
<dbReference type="PROSITE" id="PS50102">
    <property type="entry name" value="RRM"/>
    <property type="match status" value="1"/>
</dbReference>
<protein>
    <recommendedName>
        <fullName evidence="3">RRM domain-containing protein</fullName>
    </recommendedName>
</protein>
<dbReference type="Proteomes" id="UP000242715">
    <property type="component" value="Unassembled WGS sequence"/>
</dbReference>
<feature type="compositionally biased region" description="Basic and acidic residues" evidence="2">
    <location>
        <begin position="402"/>
        <end position="416"/>
    </location>
</feature>
<feature type="compositionally biased region" description="Polar residues" evidence="2">
    <location>
        <begin position="699"/>
        <end position="713"/>
    </location>
</feature>
<keyword evidence="5" id="KW-1185">Reference proteome</keyword>
<dbReference type="EMBL" id="DF973843">
    <property type="protein sequence ID" value="GAU41064.1"/>
    <property type="molecule type" value="Genomic_DNA"/>
</dbReference>
<dbReference type="SUPFAM" id="SSF54928">
    <property type="entry name" value="RNA-binding domain, RBD"/>
    <property type="match status" value="1"/>
</dbReference>
<dbReference type="InterPro" id="IPR000504">
    <property type="entry name" value="RRM_dom"/>
</dbReference>
<feature type="region of interest" description="Disordered" evidence="2">
    <location>
        <begin position="118"/>
        <end position="137"/>
    </location>
</feature>
<sequence length="740" mass="81222">MVERDCLGGSRLPRAGVRLTEYEPDRSDDYVRRLDREATSFFFTNFPEDALAGNLWKLFAKYGRVGEVYIPQKLNKWGCRFGFVKYREVKNTVELERRLGEVWMGTFKLRVNLSRFAKGSSSNQPKQVTDRTSHGNKEKMVQPGISFKTAVTKNTEVTTTKVAENGKGLGESRRSGLEGALLVEPELSFLHVLKRSFVGRMVNGGDVKTLQLNLCLSGFRDVKVAALGGGKIILFSEPVIDLHHVISSKHWWNGVVEEFVEWSPNIVSSKRDIWVNIYGVPLQCWGELFFRMVTETCGEFLSVDVETRNKTRLDVARVKLSCPLIGFIDRVVPVMVQGVSSVTRVVEERGYVFAEDRDLQEDQLRWSVAASSCKSLGQGPVMAMVEESVMGDSDSDVSVGDQPEKQATKETTDGFDRMKKGTDVSFALSDSRRATSSIRVVGKEPKGDLELEVSVAAEKVRGLTSLEVGDACEVLKGHQAMVGPTVLRKASDVDLVDMGVGPSQICANLLEEGGRFFSGQFLDKGAQAVNGPLVVGLCSVSKNVEELANGVISDLSKKDSTDVPDLGHSMSSKLDSFLKGSAQRNNEGVVITIAENTICYLLSHEDKTGSEDSSLPLVKKTLLKNRKATLRPQSLPTLGGPKCLRFMGAVQASSKQGKHRKAVSLEEGVVWSAGKLIRGSKIQAVEAEGELEGDIVDDVSTSRVGSPVQQPLLNNKDPHSRVRRPLGEDSIEDVDRFGVK</sequence>
<feature type="region of interest" description="Disordered" evidence="2">
    <location>
        <begin position="392"/>
        <end position="416"/>
    </location>
</feature>
<keyword evidence="1" id="KW-0694">RNA-binding</keyword>
<dbReference type="PANTHER" id="PTHR34427">
    <property type="entry name" value="DUF4283 DOMAIN PROTEIN"/>
    <property type="match status" value="1"/>
</dbReference>
<feature type="domain" description="RRM" evidence="3">
    <location>
        <begin position="39"/>
        <end position="116"/>
    </location>
</feature>
<dbReference type="PANTHER" id="PTHR34427:SF5">
    <property type="entry name" value="DUF4283 DOMAIN-CONTAINING PROTEIN"/>
    <property type="match status" value="1"/>
</dbReference>
<evidence type="ECO:0000256" key="1">
    <source>
        <dbReference type="PROSITE-ProRule" id="PRU00176"/>
    </source>
</evidence>
<evidence type="ECO:0000259" key="3">
    <source>
        <dbReference type="PROSITE" id="PS50102"/>
    </source>
</evidence>
<dbReference type="CDD" id="cd00590">
    <property type="entry name" value="RRM_SF"/>
    <property type="match status" value="1"/>
</dbReference>
<accession>A0A2Z6N8H9</accession>
<evidence type="ECO:0000313" key="5">
    <source>
        <dbReference type="Proteomes" id="UP000242715"/>
    </source>
</evidence>
<feature type="region of interest" description="Disordered" evidence="2">
    <location>
        <begin position="696"/>
        <end position="740"/>
    </location>
</feature>
<evidence type="ECO:0000313" key="4">
    <source>
        <dbReference type="EMBL" id="GAU41064.1"/>
    </source>
</evidence>
<proteinExistence type="predicted"/>
<reference evidence="5" key="1">
    <citation type="journal article" date="2017" name="Front. Plant Sci.">
        <title>Climate Clever Clovers: New Paradigm to Reduce the Environmental Footprint of Ruminants by Breeding Low Methanogenic Forages Utilizing Haplotype Variation.</title>
        <authorList>
            <person name="Kaur P."/>
            <person name="Appels R."/>
            <person name="Bayer P.E."/>
            <person name="Keeble-Gagnere G."/>
            <person name="Wang J."/>
            <person name="Hirakawa H."/>
            <person name="Shirasawa K."/>
            <person name="Vercoe P."/>
            <person name="Stefanova K."/>
            <person name="Durmic Z."/>
            <person name="Nichols P."/>
            <person name="Revell C."/>
            <person name="Isobe S.N."/>
            <person name="Edwards D."/>
            <person name="Erskine W."/>
        </authorList>
    </citation>
    <scope>NUCLEOTIDE SEQUENCE [LARGE SCALE GENOMIC DNA]</scope>
    <source>
        <strain evidence="5">cv. Daliak</strain>
    </source>
</reference>
<name>A0A2Z6N8H9_TRISU</name>
<dbReference type="InterPro" id="IPR035979">
    <property type="entry name" value="RBD_domain_sf"/>
</dbReference>
<feature type="compositionally biased region" description="Low complexity" evidence="2">
    <location>
        <begin position="392"/>
        <end position="401"/>
    </location>
</feature>
<dbReference type="GO" id="GO:0003723">
    <property type="term" value="F:RNA binding"/>
    <property type="evidence" value="ECO:0007669"/>
    <property type="project" value="UniProtKB-UniRule"/>
</dbReference>
<evidence type="ECO:0000256" key="2">
    <source>
        <dbReference type="SAM" id="MobiDB-lite"/>
    </source>
</evidence>
<feature type="compositionally biased region" description="Basic and acidic residues" evidence="2">
    <location>
        <begin position="128"/>
        <end position="137"/>
    </location>
</feature>
<gene>
    <name evidence="4" type="ORF">TSUD_284340</name>
</gene>
<dbReference type="Gene3D" id="3.30.70.330">
    <property type="match status" value="1"/>
</dbReference>
<dbReference type="OrthoDB" id="1436406at2759"/>
<dbReference type="InterPro" id="IPR012677">
    <property type="entry name" value="Nucleotide-bd_a/b_plait_sf"/>
</dbReference>